<feature type="region of interest" description="Disordered" evidence="1">
    <location>
        <begin position="65"/>
        <end position="116"/>
    </location>
</feature>
<feature type="domain" description="DUF11" evidence="3">
    <location>
        <begin position="607"/>
        <end position="686"/>
    </location>
</feature>
<evidence type="ECO:0000256" key="1">
    <source>
        <dbReference type="SAM" id="MobiDB-lite"/>
    </source>
</evidence>
<dbReference type="Proteomes" id="UP000317318">
    <property type="component" value="Chromosome"/>
</dbReference>
<dbReference type="Pfam" id="PF01345">
    <property type="entry name" value="DUF11"/>
    <property type="match status" value="4"/>
</dbReference>
<evidence type="ECO:0000313" key="4">
    <source>
        <dbReference type="EMBL" id="QDT37481.1"/>
    </source>
</evidence>
<feature type="domain" description="DUF11" evidence="3">
    <location>
        <begin position="271"/>
        <end position="361"/>
    </location>
</feature>
<feature type="domain" description="DUF11" evidence="3">
    <location>
        <begin position="385"/>
        <end position="452"/>
    </location>
</feature>
<dbReference type="PANTHER" id="PTHR34819">
    <property type="entry name" value="LARGE CYSTEINE-RICH PERIPLASMIC PROTEIN OMCB"/>
    <property type="match status" value="1"/>
</dbReference>
<dbReference type="Gene3D" id="2.60.40.10">
    <property type="entry name" value="Immunoglobulins"/>
    <property type="match status" value="3"/>
</dbReference>
<name>A0A517R0T1_9PLAN</name>
<evidence type="ECO:0000313" key="5">
    <source>
        <dbReference type="Proteomes" id="UP000317318"/>
    </source>
</evidence>
<keyword evidence="2" id="KW-0732">Signal</keyword>
<evidence type="ECO:0000259" key="3">
    <source>
        <dbReference type="Pfam" id="PF01345"/>
    </source>
</evidence>
<accession>A0A517R0T1</accession>
<keyword evidence="5" id="KW-1185">Reference proteome</keyword>
<feature type="signal peptide" evidence="2">
    <location>
        <begin position="1"/>
        <end position="21"/>
    </location>
</feature>
<dbReference type="PANTHER" id="PTHR34819:SF3">
    <property type="entry name" value="CELL SURFACE PROTEIN"/>
    <property type="match status" value="1"/>
</dbReference>
<proteinExistence type="predicted"/>
<reference evidence="4 5" key="1">
    <citation type="submission" date="2019-02" db="EMBL/GenBank/DDBJ databases">
        <title>Deep-cultivation of Planctomycetes and their phenomic and genomic characterization uncovers novel biology.</title>
        <authorList>
            <person name="Wiegand S."/>
            <person name="Jogler M."/>
            <person name="Boedeker C."/>
            <person name="Pinto D."/>
            <person name="Vollmers J."/>
            <person name="Rivas-Marin E."/>
            <person name="Kohn T."/>
            <person name="Peeters S.H."/>
            <person name="Heuer A."/>
            <person name="Rast P."/>
            <person name="Oberbeckmann S."/>
            <person name="Bunk B."/>
            <person name="Jeske O."/>
            <person name="Meyerdierks A."/>
            <person name="Storesund J.E."/>
            <person name="Kallscheuer N."/>
            <person name="Luecker S."/>
            <person name="Lage O.M."/>
            <person name="Pohl T."/>
            <person name="Merkel B.J."/>
            <person name="Hornburger P."/>
            <person name="Mueller R.-W."/>
            <person name="Bruemmer F."/>
            <person name="Labrenz M."/>
            <person name="Spormann A.M."/>
            <person name="Op den Camp H."/>
            <person name="Overmann J."/>
            <person name="Amann R."/>
            <person name="Jetten M.S.M."/>
            <person name="Mascher T."/>
            <person name="Medema M.H."/>
            <person name="Devos D.P."/>
            <person name="Kaster A.-K."/>
            <person name="Ovreas L."/>
            <person name="Rohde M."/>
            <person name="Galperin M.Y."/>
            <person name="Jogler C."/>
        </authorList>
    </citation>
    <scope>NUCLEOTIDE SEQUENCE [LARGE SCALE GENOMIC DNA]</scope>
    <source>
        <strain evidence="4 5">Pan189</strain>
    </source>
</reference>
<protein>
    <submittedName>
        <fullName evidence="4">Large cysteine-rich periplasmic protein omcB</fullName>
    </submittedName>
</protein>
<dbReference type="InterPro" id="IPR051172">
    <property type="entry name" value="Chlamydia_OmcB"/>
</dbReference>
<evidence type="ECO:0000256" key="2">
    <source>
        <dbReference type="SAM" id="SignalP"/>
    </source>
</evidence>
<gene>
    <name evidence="4" type="primary">omcB_1</name>
    <name evidence="4" type="ORF">Pan189_18610</name>
</gene>
<dbReference type="RefSeq" id="WP_310821272.1">
    <property type="nucleotide sequence ID" value="NZ_CP036268.1"/>
</dbReference>
<organism evidence="4 5">
    <name type="scientific">Stratiformator vulcanicus</name>
    <dbReference type="NCBI Taxonomy" id="2527980"/>
    <lineage>
        <taxon>Bacteria</taxon>
        <taxon>Pseudomonadati</taxon>
        <taxon>Planctomycetota</taxon>
        <taxon>Planctomycetia</taxon>
        <taxon>Planctomycetales</taxon>
        <taxon>Planctomycetaceae</taxon>
        <taxon>Stratiformator</taxon>
    </lineage>
</organism>
<dbReference type="InterPro" id="IPR013783">
    <property type="entry name" value="Ig-like_fold"/>
</dbReference>
<dbReference type="InterPro" id="IPR001434">
    <property type="entry name" value="OmcB-like_DUF11"/>
</dbReference>
<feature type="compositionally biased region" description="Basic and acidic residues" evidence="1">
    <location>
        <begin position="146"/>
        <end position="156"/>
    </location>
</feature>
<feature type="chain" id="PRO_5022000243" evidence="2">
    <location>
        <begin position="22"/>
        <end position="714"/>
    </location>
</feature>
<dbReference type="NCBIfam" id="TIGR01451">
    <property type="entry name" value="B_ant_repeat"/>
    <property type="match status" value="2"/>
</dbReference>
<dbReference type="AlphaFoldDB" id="A0A517R0T1"/>
<dbReference type="KEGG" id="svp:Pan189_18610"/>
<feature type="domain" description="DUF11" evidence="3">
    <location>
        <begin position="494"/>
        <end position="572"/>
    </location>
</feature>
<feature type="compositionally biased region" description="Polar residues" evidence="1">
    <location>
        <begin position="181"/>
        <end position="193"/>
    </location>
</feature>
<sequence precursor="true">MRLGRIVLAIGGILTTAGAVAVAQNGYTPGGYYGQATTRSDASFARGSATGTSRSDLKNYNRQLFGTERPQPKTAAAPAEGRYTLRSSNVRQAAATTNDTASKATNAGFEQSAGTNPYGQIETIGYKDGSNPFAGRNPFAALESEVQSRRPVKETIRQTSAAPEFDPAMPARDDSPRVNRLTITPPATGSVTRQAAPRNEVIDFGVDAFEPADTTLPPLSESMQPQDVRTPAFGTNLPTPQPSTTLRTTNTTALSDAASATGTQEASVSVKWVRRSEINVGQVCEIELVVKNDGPSTATGCEVDAFFPATVRLSETKPAAADAGDHVTWTIGELAGGEQKSFLISLVPSVRGSLDVAAYVRTTNVAGERFSVQEPMLAMTLKGPERVVVGDPATHTIVVSNPGTGTAKNVTVEATLPEGLEHAKGQKLAMNIGSLAPNETRVIRLALAATKGGPQPIEVLATAGETLSRTASNDVFVVAPSLRLEMDGPGLRYVGRTAKYTLRVTNDGSAPNNNVRVSHKVPSGFEFTKTDMSGRYDELNRMVTWFVGRLDAGETKELSLELTASEAGVFEHLAGAISEHGARAETSVQTEVDGIASLVLEVVDLDDPVEVGRETAYEIRVKNVGTKEAANVDISCKLPEGVMLLDARGPSAHKATGQVIFFRPLDNLGAGKTAVFQIHVKGSIEGDQRFRVRLASDSITEPLIFEELTKYYGG</sequence>
<dbReference type="EMBL" id="CP036268">
    <property type="protein sequence ID" value="QDT37481.1"/>
    <property type="molecule type" value="Genomic_DNA"/>
</dbReference>
<feature type="region of interest" description="Disordered" evidence="1">
    <location>
        <begin position="144"/>
        <end position="193"/>
    </location>
</feature>
<feature type="compositionally biased region" description="Polar residues" evidence="1">
    <location>
        <begin position="85"/>
        <end position="116"/>
    </location>
</feature>
<dbReference type="InterPro" id="IPR047589">
    <property type="entry name" value="DUF11_rpt"/>
</dbReference>